<organism evidence="1 2">
    <name type="scientific">Candidatus Desulfosporosinus infrequens</name>
    <dbReference type="NCBI Taxonomy" id="2043169"/>
    <lineage>
        <taxon>Bacteria</taxon>
        <taxon>Bacillati</taxon>
        <taxon>Bacillota</taxon>
        <taxon>Clostridia</taxon>
        <taxon>Eubacteriales</taxon>
        <taxon>Desulfitobacteriaceae</taxon>
        <taxon>Desulfosporosinus</taxon>
    </lineage>
</organism>
<evidence type="ECO:0000313" key="1">
    <source>
        <dbReference type="EMBL" id="SPF41115.1"/>
    </source>
</evidence>
<evidence type="ECO:0000313" key="2">
    <source>
        <dbReference type="Proteomes" id="UP000238916"/>
    </source>
</evidence>
<proteinExistence type="predicted"/>
<dbReference type="Gene3D" id="2.130.10.30">
    <property type="entry name" value="Regulator of chromosome condensation 1/beta-lactamase-inhibitor protein II"/>
    <property type="match status" value="1"/>
</dbReference>
<accession>A0A2U3KNB6</accession>
<gene>
    <name evidence="1" type="ORF">SBF1_2420008</name>
</gene>
<reference evidence="2" key="1">
    <citation type="submission" date="2018-02" db="EMBL/GenBank/DDBJ databases">
        <authorList>
            <person name="Hausmann B."/>
        </authorList>
    </citation>
    <scope>NUCLEOTIDE SEQUENCE [LARGE SCALE GENOMIC DNA]</scope>
    <source>
        <strain evidence="2">Peat soil MAG SbF1</strain>
    </source>
</reference>
<protein>
    <submittedName>
        <fullName evidence="1">Beta-lactamase inhibitory protein II</fullName>
    </submittedName>
</protein>
<sequence>MDYISPKEAALKVKRWSKNTIAAGRRHTVGLKSDGTVTAVGDNKYGQCDVSSWRDIVAVAAGNVHMATNTGNAHTIGLKSDGTVVAEGWNKHDQCDVNDWRDIVVVSAGRRTERRETRNMEIDYSSNYRRVFCF</sequence>
<name>A0A2U3KNB6_9FIRM</name>
<dbReference type="InterPro" id="IPR000408">
    <property type="entry name" value="Reg_chr_condens"/>
</dbReference>
<dbReference type="EMBL" id="OMOF01000160">
    <property type="protein sequence ID" value="SPF41115.1"/>
    <property type="molecule type" value="Genomic_DNA"/>
</dbReference>
<dbReference type="Pfam" id="PF13540">
    <property type="entry name" value="RCC1_2"/>
    <property type="match status" value="1"/>
</dbReference>
<dbReference type="SUPFAM" id="SSF50985">
    <property type="entry name" value="RCC1/BLIP-II"/>
    <property type="match status" value="1"/>
</dbReference>
<dbReference type="InterPro" id="IPR009091">
    <property type="entry name" value="RCC1/BLIP-II"/>
</dbReference>
<dbReference type="AlphaFoldDB" id="A0A2U3KNB6"/>
<dbReference type="Proteomes" id="UP000238916">
    <property type="component" value="Unassembled WGS sequence"/>
</dbReference>
<dbReference type="PROSITE" id="PS00626">
    <property type="entry name" value="RCC1_2"/>
    <property type="match status" value="1"/>
</dbReference>